<dbReference type="InterPro" id="IPR001279">
    <property type="entry name" value="Metallo-B-lactamas"/>
</dbReference>
<feature type="transmembrane region" description="Helical" evidence="6">
    <location>
        <begin position="277"/>
        <end position="294"/>
    </location>
</feature>
<keyword evidence="3 6" id="KW-0812">Transmembrane</keyword>
<sequence length="781" mass="79143">MTDGDREGTRHDARLPVLAAAAWAGGLLAYRTGPAAGWLAVALLAVAAVSGSAVRRSATAAARERWLLLTGALLAAAAVAGSVGLRHGSVEASPLRAWAEERAWAEVEATVVSDPRPVAGPWGDQVVLRLKVHAASARGASYEVGGTLVLLGGSEWSTAALGERVRTAGRLAPADDPDVAALVTGARAPVRTRGPDVWWRASGAVRASIRDAVDHRPPAEAGLVPALVDGDDAALPEEVEADFRTTGLTHLTAVSGTNLTLVVGFVLLVARWLGARRRWLVVIGLLGIAGFVLLARTEPSVVRAAAMGVVGLFALGRDGRRRGLRALGAAVICLLLVQPALAVSPGFALSVLATGGIVLLAPALVRAMSPRLSRPLAEAIAVPVAAQLACTPLVAALSGEVSLVAVAANLLVAPAVGPATVLGLAAGLVGLVWPWAGTLLGTAAGWCVAWLVLVARHGADLPGASIGWGAGAGALALLTCLCLAVAVALPGLLRRRWLGAGLAVVLLVVVLGVPGRVATNWSGWPPDGWLLVACDVGQGDALVLSAGEGTAVVVDAGPDPAAVDRCLDALGVSEVPLVLLTHFHADHVGGLRGVLGGRRVGTIEASPVLDPPANVDDVESAARAAGVPLAAAPYASTRRYGDLVLQVLWPDLPRPVPGAGDGSSANDASVVVLAESQGVRILLTGDVEPPGQARLAAALPELDVDVLKVPHHGSAYQDDDWLLSLDAELAVVSVGADNDYGHPDPGLLGRLTTAGAVVGRTDTDGDLAVVAGPDGPELVSR</sequence>
<feature type="transmembrane region" description="Helical" evidence="6">
    <location>
        <begin position="300"/>
        <end position="316"/>
    </location>
</feature>
<evidence type="ECO:0000256" key="5">
    <source>
        <dbReference type="ARBA" id="ARBA00023136"/>
    </source>
</evidence>
<evidence type="ECO:0000259" key="7">
    <source>
        <dbReference type="SMART" id="SM00849"/>
    </source>
</evidence>
<evidence type="ECO:0000313" key="8">
    <source>
        <dbReference type="EMBL" id="NYJ00862.1"/>
    </source>
</evidence>
<dbReference type="GO" id="GO:0005886">
    <property type="term" value="C:plasma membrane"/>
    <property type="evidence" value="ECO:0007669"/>
    <property type="project" value="UniProtKB-SubCell"/>
</dbReference>
<organism evidence="8 9">
    <name type="scientific">Nocardioides thalensis</name>
    <dbReference type="NCBI Taxonomy" id="1914755"/>
    <lineage>
        <taxon>Bacteria</taxon>
        <taxon>Bacillati</taxon>
        <taxon>Actinomycetota</taxon>
        <taxon>Actinomycetes</taxon>
        <taxon>Propionibacteriales</taxon>
        <taxon>Nocardioidaceae</taxon>
        <taxon>Nocardioides</taxon>
    </lineage>
</organism>
<feature type="transmembrane region" description="Helical" evidence="6">
    <location>
        <begin position="347"/>
        <end position="365"/>
    </location>
</feature>
<dbReference type="Proteomes" id="UP000530424">
    <property type="component" value="Unassembled WGS sequence"/>
</dbReference>
<dbReference type="Pfam" id="PF03772">
    <property type="entry name" value="Competence"/>
    <property type="match status" value="1"/>
</dbReference>
<evidence type="ECO:0000256" key="1">
    <source>
        <dbReference type="ARBA" id="ARBA00004651"/>
    </source>
</evidence>
<feature type="transmembrane region" description="Helical" evidence="6">
    <location>
        <begin position="248"/>
        <end position="270"/>
    </location>
</feature>
<evidence type="ECO:0000256" key="6">
    <source>
        <dbReference type="SAM" id="Phobius"/>
    </source>
</evidence>
<comment type="caution">
    <text evidence="8">The sequence shown here is derived from an EMBL/GenBank/DDBJ whole genome shotgun (WGS) entry which is preliminary data.</text>
</comment>
<dbReference type="Pfam" id="PF00753">
    <property type="entry name" value="Lactamase_B"/>
    <property type="match status" value="1"/>
</dbReference>
<evidence type="ECO:0000256" key="4">
    <source>
        <dbReference type="ARBA" id="ARBA00022989"/>
    </source>
</evidence>
<evidence type="ECO:0000256" key="3">
    <source>
        <dbReference type="ARBA" id="ARBA00022692"/>
    </source>
</evidence>
<accession>A0A853C2F6</accession>
<proteinExistence type="predicted"/>
<feature type="transmembrane region" description="Helical" evidence="6">
    <location>
        <begin position="323"/>
        <end position="341"/>
    </location>
</feature>
<dbReference type="RefSeq" id="WP_343047102.1">
    <property type="nucleotide sequence ID" value="NZ_JACCFP010000001.1"/>
</dbReference>
<feature type="transmembrane region" description="Helical" evidence="6">
    <location>
        <begin position="36"/>
        <end position="54"/>
    </location>
</feature>
<keyword evidence="4 6" id="KW-1133">Transmembrane helix</keyword>
<dbReference type="AlphaFoldDB" id="A0A853C2F6"/>
<feature type="transmembrane region" description="Helical" evidence="6">
    <location>
        <begin position="377"/>
        <end position="397"/>
    </location>
</feature>
<dbReference type="NCBIfam" id="TIGR00360">
    <property type="entry name" value="ComEC_N-term"/>
    <property type="match status" value="1"/>
</dbReference>
<dbReference type="CDD" id="cd07731">
    <property type="entry name" value="ComA-like_MBL-fold"/>
    <property type="match status" value="1"/>
</dbReference>
<dbReference type="InterPro" id="IPR052159">
    <property type="entry name" value="Competence_DNA_uptake"/>
</dbReference>
<feature type="transmembrane region" description="Helical" evidence="6">
    <location>
        <begin position="403"/>
        <end position="425"/>
    </location>
</feature>
<keyword evidence="2" id="KW-1003">Cell membrane</keyword>
<dbReference type="PANTHER" id="PTHR30619">
    <property type="entry name" value="DNA INTERNALIZATION/COMPETENCE PROTEIN COMEC/REC2"/>
    <property type="match status" value="1"/>
</dbReference>
<dbReference type="PANTHER" id="PTHR30619:SF1">
    <property type="entry name" value="RECOMBINATION PROTEIN 2"/>
    <property type="match status" value="1"/>
</dbReference>
<gene>
    <name evidence="8" type="ORF">HNR19_001560</name>
</gene>
<dbReference type="EMBL" id="JACCFP010000001">
    <property type="protein sequence ID" value="NYJ00862.1"/>
    <property type="molecule type" value="Genomic_DNA"/>
</dbReference>
<comment type="subcellular location">
    <subcellularLocation>
        <location evidence="1">Cell membrane</location>
        <topology evidence="1">Multi-pass membrane protein</topology>
    </subcellularLocation>
</comment>
<evidence type="ECO:0000256" key="2">
    <source>
        <dbReference type="ARBA" id="ARBA00022475"/>
    </source>
</evidence>
<dbReference type="InterPro" id="IPR035681">
    <property type="entry name" value="ComA-like_MBL"/>
</dbReference>
<protein>
    <submittedName>
        <fullName evidence="8">Competence protein ComEC</fullName>
    </submittedName>
</protein>
<feature type="transmembrane region" description="Helical" evidence="6">
    <location>
        <begin position="66"/>
        <end position="85"/>
    </location>
</feature>
<dbReference type="SUPFAM" id="SSF56281">
    <property type="entry name" value="Metallo-hydrolase/oxidoreductase"/>
    <property type="match status" value="1"/>
</dbReference>
<reference evidence="8 9" key="1">
    <citation type="submission" date="2020-07" db="EMBL/GenBank/DDBJ databases">
        <title>Sequencing the genomes of 1000 actinobacteria strains.</title>
        <authorList>
            <person name="Klenk H.-P."/>
        </authorList>
    </citation>
    <scope>NUCLEOTIDE SEQUENCE [LARGE SCALE GENOMIC DNA]</scope>
    <source>
        <strain evidence="8 9">DSM 103833</strain>
    </source>
</reference>
<keyword evidence="9" id="KW-1185">Reference proteome</keyword>
<dbReference type="SMART" id="SM00849">
    <property type="entry name" value="Lactamase_B"/>
    <property type="match status" value="1"/>
</dbReference>
<feature type="transmembrane region" description="Helical" evidence="6">
    <location>
        <begin position="12"/>
        <end position="30"/>
    </location>
</feature>
<feature type="transmembrane region" description="Helical" evidence="6">
    <location>
        <begin position="497"/>
        <end position="515"/>
    </location>
</feature>
<name>A0A853C2F6_9ACTN</name>
<feature type="domain" description="Metallo-beta-lactamase" evidence="7">
    <location>
        <begin position="538"/>
        <end position="736"/>
    </location>
</feature>
<keyword evidence="5 6" id="KW-0472">Membrane</keyword>
<feature type="transmembrane region" description="Helical" evidence="6">
    <location>
        <begin position="432"/>
        <end position="453"/>
    </location>
</feature>
<evidence type="ECO:0000313" key="9">
    <source>
        <dbReference type="Proteomes" id="UP000530424"/>
    </source>
</evidence>
<dbReference type="InterPro" id="IPR004477">
    <property type="entry name" value="ComEC_N"/>
</dbReference>
<feature type="transmembrane region" description="Helical" evidence="6">
    <location>
        <begin position="465"/>
        <end position="490"/>
    </location>
</feature>
<dbReference type="Gene3D" id="3.60.15.10">
    <property type="entry name" value="Ribonuclease Z/Hydroxyacylglutathione hydrolase-like"/>
    <property type="match status" value="1"/>
</dbReference>
<dbReference type="InterPro" id="IPR036866">
    <property type="entry name" value="RibonucZ/Hydroxyglut_hydro"/>
</dbReference>